<name>A0AAV7E362_ARIFI</name>
<feature type="compositionally biased region" description="Polar residues" evidence="1">
    <location>
        <begin position="149"/>
        <end position="161"/>
    </location>
</feature>
<proteinExistence type="predicted"/>
<protein>
    <recommendedName>
        <fullName evidence="3">Late embryogenesis abundant protein LEA-2 subgroup domain-containing protein</fullName>
    </recommendedName>
</protein>
<organism evidence="4 5">
    <name type="scientific">Aristolochia fimbriata</name>
    <name type="common">White veined hardy Dutchman's pipe vine</name>
    <dbReference type="NCBI Taxonomy" id="158543"/>
    <lineage>
        <taxon>Eukaryota</taxon>
        <taxon>Viridiplantae</taxon>
        <taxon>Streptophyta</taxon>
        <taxon>Embryophyta</taxon>
        <taxon>Tracheophyta</taxon>
        <taxon>Spermatophyta</taxon>
        <taxon>Magnoliopsida</taxon>
        <taxon>Magnoliidae</taxon>
        <taxon>Piperales</taxon>
        <taxon>Aristolochiaceae</taxon>
        <taxon>Aristolochia</taxon>
    </lineage>
</organism>
<keyword evidence="2" id="KW-0812">Transmembrane</keyword>
<evidence type="ECO:0000256" key="2">
    <source>
        <dbReference type="SAM" id="Phobius"/>
    </source>
</evidence>
<evidence type="ECO:0000256" key="1">
    <source>
        <dbReference type="SAM" id="MobiDB-lite"/>
    </source>
</evidence>
<dbReference type="InterPro" id="IPR055301">
    <property type="entry name" value="Lea14-like_2"/>
</dbReference>
<gene>
    <name evidence="4" type="ORF">H6P81_014710</name>
</gene>
<dbReference type="Gene3D" id="2.60.40.1820">
    <property type="match status" value="2"/>
</dbReference>
<dbReference type="InterPro" id="IPR004864">
    <property type="entry name" value="LEA_2"/>
</dbReference>
<feature type="transmembrane region" description="Helical" evidence="2">
    <location>
        <begin position="22"/>
        <end position="44"/>
    </location>
</feature>
<dbReference type="AlphaFoldDB" id="A0AAV7E362"/>
<comment type="caution">
    <text evidence="4">The sequence shown here is derived from an EMBL/GenBank/DDBJ whole genome shotgun (WGS) entry which is preliminary data.</text>
</comment>
<reference evidence="4 5" key="1">
    <citation type="submission" date="2021-07" db="EMBL/GenBank/DDBJ databases">
        <title>The Aristolochia fimbriata genome: insights into angiosperm evolution, floral development and chemical biosynthesis.</title>
        <authorList>
            <person name="Jiao Y."/>
        </authorList>
    </citation>
    <scope>NUCLEOTIDE SEQUENCE [LARGE SCALE GENOMIC DNA]</scope>
    <source>
        <strain evidence="4">IBCAS-2021</strain>
        <tissue evidence="4">Leaf</tissue>
    </source>
</reference>
<accession>A0AAV7E362</accession>
<dbReference type="EMBL" id="JAINDJ010000006">
    <property type="protein sequence ID" value="KAG9443370.1"/>
    <property type="molecule type" value="Genomic_DNA"/>
</dbReference>
<sequence>MDYTSAKDQSNYLAKIRKRRKVFLGVAAFLIFVLIVLVLALTVFKPKHAITTVKSAKLAGMKAAINVPNMGLDLNVTLDLDILVKNPNHASFKYTNSVALLYYKGMEIGEAEIPAGKILSEETLEMNVTLNVLADRLLSNSDAYSDVTSGQVQVQTSTRISGKNGPMTETGEPSAPPKPLDDARRRRRRRRCCACCIAVALLLLTLFLILLVLALTVFKRRDPVVTLLSATVSGVAPRLVLPAASVELNVSLRLALHVYNPNRVGFKHHPGKSVVLYRGTRIGEADVASGSVAARGSENVTVDLTVEADKFLPDVAQLVADVVAGEIDVDANTRVPGRVNVLGIFKRHVVAISECHFAIGVPDLRIRKQDCKQSTKM</sequence>
<dbReference type="Pfam" id="PF03168">
    <property type="entry name" value="LEA_2"/>
    <property type="match status" value="1"/>
</dbReference>
<dbReference type="SUPFAM" id="SSF117070">
    <property type="entry name" value="LEA14-like"/>
    <property type="match status" value="2"/>
</dbReference>
<feature type="region of interest" description="Disordered" evidence="1">
    <location>
        <begin position="149"/>
        <end position="183"/>
    </location>
</feature>
<evidence type="ECO:0000259" key="3">
    <source>
        <dbReference type="Pfam" id="PF03168"/>
    </source>
</evidence>
<feature type="transmembrane region" description="Helical" evidence="2">
    <location>
        <begin position="192"/>
        <end position="218"/>
    </location>
</feature>
<evidence type="ECO:0000313" key="5">
    <source>
        <dbReference type="Proteomes" id="UP000825729"/>
    </source>
</evidence>
<feature type="domain" description="Late embryogenesis abundant protein LEA-2 subgroup" evidence="3">
    <location>
        <begin position="256"/>
        <end position="352"/>
    </location>
</feature>
<dbReference type="Proteomes" id="UP000825729">
    <property type="component" value="Unassembled WGS sequence"/>
</dbReference>
<keyword evidence="5" id="KW-1185">Reference proteome</keyword>
<dbReference type="PANTHER" id="PTHR31852">
    <property type="entry name" value="LATE EMBRYOGENESIS ABUNDANT (LEA) HYDROXYPROLINE-RICH GLYCOPROTEIN FAMILY"/>
    <property type="match status" value="1"/>
</dbReference>
<evidence type="ECO:0000313" key="4">
    <source>
        <dbReference type="EMBL" id="KAG9443370.1"/>
    </source>
</evidence>
<keyword evidence="2" id="KW-1133">Transmembrane helix</keyword>
<keyword evidence="2" id="KW-0472">Membrane</keyword>